<protein>
    <submittedName>
        <fullName evidence="2">Uncharacterized protein</fullName>
    </submittedName>
</protein>
<sequence>MRRKSILNLFSTPPLRPLLSRQSQKGKPPADILSLFRDSTSATGSEDDDDENTLTATGDISIYIASRHGTPHLDATTRRVQPRAQRPPPPRRVSSIRADKFRTLTIRGGAAPAARSRDSEVTDSARASSTRSAFGFDAQVGHPGDESFSFIIGSIEDEDPQLSTPQSRFEAFMRSRDLTRSPKKKGASVAERNGKLQLSVLGHEVARPASKPLRGNGRLPARMPIPDWGAMDVDED</sequence>
<feature type="region of interest" description="Disordered" evidence="1">
    <location>
        <begin position="1"/>
        <end position="32"/>
    </location>
</feature>
<keyword evidence="3" id="KW-1185">Reference proteome</keyword>
<accession>A0AAD6X2L0</accession>
<feature type="region of interest" description="Disordered" evidence="1">
    <location>
        <begin position="176"/>
        <end position="195"/>
    </location>
</feature>
<organism evidence="2 3">
    <name type="scientific">Mycena alexandri</name>
    <dbReference type="NCBI Taxonomy" id="1745969"/>
    <lineage>
        <taxon>Eukaryota</taxon>
        <taxon>Fungi</taxon>
        <taxon>Dikarya</taxon>
        <taxon>Basidiomycota</taxon>
        <taxon>Agaricomycotina</taxon>
        <taxon>Agaricomycetes</taxon>
        <taxon>Agaricomycetidae</taxon>
        <taxon>Agaricales</taxon>
        <taxon>Marasmiineae</taxon>
        <taxon>Mycenaceae</taxon>
        <taxon>Mycena</taxon>
    </lineage>
</organism>
<evidence type="ECO:0000313" key="3">
    <source>
        <dbReference type="Proteomes" id="UP001218188"/>
    </source>
</evidence>
<dbReference type="EMBL" id="JARJCM010000065">
    <property type="protein sequence ID" value="KAJ7033380.1"/>
    <property type="molecule type" value="Genomic_DNA"/>
</dbReference>
<feature type="region of interest" description="Disordered" evidence="1">
    <location>
        <begin position="65"/>
        <end position="130"/>
    </location>
</feature>
<proteinExistence type="predicted"/>
<name>A0AAD6X2L0_9AGAR</name>
<evidence type="ECO:0000256" key="1">
    <source>
        <dbReference type="SAM" id="MobiDB-lite"/>
    </source>
</evidence>
<dbReference type="AlphaFoldDB" id="A0AAD6X2L0"/>
<evidence type="ECO:0000313" key="2">
    <source>
        <dbReference type="EMBL" id="KAJ7033380.1"/>
    </source>
</evidence>
<reference evidence="2" key="1">
    <citation type="submission" date="2023-03" db="EMBL/GenBank/DDBJ databases">
        <title>Massive genome expansion in bonnet fungi (Mycena s.s.) driven by repeated elements and novel gene families across ecological guilds.</title>
        <authorList>
            <consortium name="Lawrence Berkeley National Laboratory"/>
            <person name="Harder C.B."/>
            <person name="Miyauchi S."/>
            <person name="Viragh M."/>
            <person name="Kuo A."/>
            <person name="Thoen E."/>
            <person name="Andreopoulos B."/>
            <person name="Lu D."/>
            <person name="Skrede I."/>
            <person name="Drula E."/>
            <person name="Henrissat B."/>
            <person name="Morin E."/>
            <person name="Kohler A."/>
            <person name="Barry K."/>
            <person name="LaButti K."/>
            <person name="Morin E."/>
            <person name="Salamov A."/>
            <person name="Lipzen A."/>
            <person name="Mereny Z."/>
            <person name="Hegedus B."/>
            <person name="Baldrian P."/>
            <person name="Stursova M."/>
            <person name="Weitz H."/>
            <person name="Taylor A."/>
            <person name="Grigoriev I.V."/>
            <person name="Nagy L.G."/>
            <person name="Martin F."/>
            <person name="Kauserud H."/>
        </authorList>
    </citation>
    <scope>NUCLEOTIDE SEQUENCE</scope>
    <source>
        <strain evidence="2">CBHHK200</strain>
    </source>
</reference>
<gene>
    <name evidence="2" type="ORF">C8F04DRAFT_1104555</name>
</gene>
<comment type="caution">
    <text evidence="2">The sequence shown here is derived from an EMBL/GenBank/DDBJ whole genome shotgun (WGS) entry which is preliminary data.</text>
</comment>
<dbReference type="Proteomes" id="UP001218188">
    <property type="component" value="Unassembled WGS sequence"/>
</dbReference>
<feature type="region of interest" description="Disordered" evidence="1">
    <location>
        <begin position="200"/>
        <end position="236"/>
    </location>
</feature>